<proteinExistence type="inferred from homology"/>
<name>V8N806_OPHHA</name>
<evidence type="ECO:0000256" key="3">
    <source>
        <dbReference type="ARBA" id="ARBA00023022"/>
    </source>
</evidence>
<accession>V8N806</accession>
<dbReference type="PRINTS" id="PR00003">
    <property type="entry name" value="4DISULPHCORE"/>
</dbReference>
<feature type="non-terminal residue" evidence="9">
    <location>
        <position position="1"/>
    </location>
</feature>
<dbReference type="PROSITE" id="PS51390">
    <property type="entry name" value="WAP"/>
    <property type="match status" value="1"/>
</dbReference>
<evidence type="ECO:0000313" key="10">
    <source>
        <dbReference type="Proteomes" id="UP000018936"/>
    </source>
</evidence>
<keyword evidence="3" id="KW-0044">Antibiotic</keyword>
<comment type="similarity">
    <text evidence="5">Belongs to the venom waprin family.</text>
</comment>
<keyword evidence="2 7" id="KW-0732">Signal</keyword>
<dbReference type="PANTHER" id="PTHR19441">
    <property type="entry name" value="WHEY ACDIC PROTEIN WAP"/>
    <property type="match status" value="1"/>
</dbReference>
<dbReference type="Proteomes" id="UP000018936">
    <property type="component" value="Unassembled WGS sequence"/>
</dbReference>
<gene>
    <name evidence="9" type="ORF">L345_16590</name>
</gene>
<dbReference type="GO" id="GO:0019731">
    <property type="term" value="P:antibacterial humoral response"/>
    <property type="evidence" value="ECO:0007669"/>
    <property type="project" value="TreeGrafter"/>
</dbReference>
<feature type="chain" id="PRO_5004770611" description="WAP domain-containing protein" evidence="7">
    <location>
        <begin position="25"/>
        <end position="173"/>
    </location>
</feature>
<sequence>MASGGFLLLLGFLTLWAELSPVSGQDCPKKPGLCPPGPQKLPCVRKCENDRSCPGEQKCCRYGCLYECRDPIFVNKGTAVWGLQDSDKVGHMKVPLGSFKLSTCPAKVEQNGGPPVQLLLGSVEEGGSPPAWSGSQKAPGDPDFQEKERPGQNSFAKFGPAYPLSSPKLVQAL</sequence>
<evidence type="ECO:0000256" key="4">
    <source>
        <dbReference type="ARBA" id="ARBA00023157"/>
    </source>
</evidence>
<keyword evidence="4" id="KW-1015">Disulfide bond</keyword>
<feature type="non-terminal residue" evidence="9">
    <location>
        <position position="173"/>
    </location>
</feature>
<dbReference type="Pfam" id="PF00095">
    <property type="entry name" value="WAP"/>
    <property type="match status" value="1"/>
</dbReference>
<feature type="domain" description="WAP" evidence="8">
    <location>
        <begin position="27"/>
        <end position="72"/>
    </location>
</feature>
<evidence type="ECO:0000313" key="9">
    <source>
        <dbReference type="EMBL" id="ETE57692.1"/>
    </source>
</evidence>
<evidence type="ECO:0000256" key="6">
    <source>
        <dbReference type="SAM" id="MobiDB-lite"/>
    </source>
</evidence>
<evidence type="ECO:0000256" key="7">
    <source>
        <dbReference type="SAM" id="SignalP"/>
    </source>
</evidence>
<protein>
    <recommendedName>
        <fullName evidence="8">WAP domain-containing protein</fullName>
    </recommendedName>
</protein>
<dbReference type="EMBL" id="AZIM01007903">
    <property type="protein sequence ID" value="ETE57692.1"/>
    <property type="molecule type" value="Genomic_DNA"/>
</dbReference>
<feature type="signal peptide" evidence="7">
    <location>
        <begin position="1"/>
        <end position="24"/>
    </location>
</feature>
<dbReference type="InterPro" id="IPR050514">
    <property type="entry name" value="WAP_four-disulfide_core"/>
</dbReference>
<evidence type="ECO:0000256" key="1">
    <source>
        <dbReference type="ARBA" id="ARBA00022529"/>
    </source>
</evidence>
<evidence type="ECO:0000259" key="8">
    <source>
        <dbReference type="PROSITE" id="PS51390"/>
    </source>
</evidence>
<dbReference type="InterPro" id="IPR036645">
    <property type="entry name" value="Elafin-like_sf"/>
</dbReference>
<reference evidence="9 10" key="1">
    <citation type="journal article" date="2013" name="Proc. Natl. Acad. Sci. U.S.A.">
        <title>The king cobra genome reveals dynamic gene evolution and adaptation in the snake venom system.</title>
        <authorList>
            <person name="Vonk F.J."/>
            <person name="Casewell N.R."/>
            <person name="Henkel C.V."/>
            <person name="Heimberg A.M."/>
            <person name="Jansen H.J."/>
            <person name="McCleary R.J."/>
            <person name="Kerkkamp H.M."/>
            <person name="Vos R.A."/>
            <person name="Guerreiro I."/>
            <person name="Calvete J.J."/>
            <person name="Wuster W."/>
            <person name="Woods A.E."/>
            <person name="Logan J.M."/>
            <person name="Harrison R.A."/>
            <person name="Castoe T.A."/>
            <person name="de Koning A.P."/>
            <person name="Pollock D.D."/>
            <person name="Yandell M."/>
            <person name="Calderon D."/>
            <person name="Renjifo C."/>
            <person name="Currier R.B."/>
            <person name="Salgado D."/>
            <person name="Pla D."/>
            <person name="Sanz L."/>
            <person name="Hyder A.S."/>
            <person name="Ribeiro J.M."/>
            <person name="Arntzen J.W."/>
            <person name="van den Thillart G.E."/>
            <person name="Boetzer M."/>
            <person name="Pirovano W."/>
            <person name="Dirks R.P."/>
            <person name="Spaink H.P."/>
            <person name="Duboule D."/>
            <person name="McGlinn E."/>
            <person name="Kini R.M."/>
            <person name="Richardson M.K."/>
        </authorList>
    </citation>
    <scope>NUCLEOTIDE SEQUENCE</scope>
    <source>
        <tissue evidence="9">Blood</tissue>
    </source>
</reference>
<keyword evidence="1" id="KW-0929">Antimicrobial</keyword>
<organism evidence="9 10">
    <name type="scientific">Ophiophagus hannah</name>
    <name type="common">King cobra</name>
    <name type="synonym">Naja hannah</name>
    <dbReference type="NCBI Taxonomy" id="8665"/>
    <lineage>
        <taxon>Eukaryota</taxon>
        <taxon>Metazoa</taxon>
        <taxon>Chordata</taxon>
        <taxon>Craniata</taxon>
        <taxon>Vertebrata</taxon>
        <taxon>Euteleostomi</taxon>
        <taxon>Lepidosauria</taxon>
        <taxon>Squamata</taxon>
        <taxon>Bifurcata</taxon>
        <taxon>Unidentata</taxon>
        <taxon>Episquamata</taxon>
        <taxon>Toxicofera</taxon>
        <taxon>Serpentes</taxon>
        <taxon>Colubroidea</taxon>
        <taxon>Elapidae</taxon>
        <taxon>Elapinae</taxon>
        <taxon>Ophiophagus</taxon>
    </lineage>
</organism>
<evidence type="ECO:0000256" key="5">
    <source>
        <dbReference type="ARBA" id="ARBA00035122"/>
    </source>
</evidence>
<dbReference type="SMART" id="SM00217">
    <property type="entry name" value="WAP"/>
    <property type="match status" value="1"/>
</dbReference>
<dbReference type="GO" id="GO:0045087">
    <property type="term" value="P:innate immune response"/>
    <property type="evidence" value="ECO:0007669"/>
    <property type="project" value="TreeGrafter"/>
</dbReference>
<dbReference type="PANTHER" id="PTHR19441:SF30">
    <property type="entry name" value="ELAFIN"/>
    <property type="match status" value="1"/>
</dbReference>
<keyword evidence="10" id="KW-1185">Reference proteome</keyword>
<dbReference type="CDD" id="cd00199">
    <property type="entry name" value="WAP"/>
    <property type="match status" value="1"/>
</dbReference>
<dbReference type="GO" id="GO:0005615">
    <property type="term" value="C:extracellular space"/>
    <property type="evidence" value="ECO:0007669"/>
    <property type="project" value="TreeGrafter"/>
</dbReference>
<dbReference type="OrthoDB" id="9049375at2759"/>
<feature type="region of interest" description="Disordered" evidence="6">
    <location>
        <begin position="122"/>
        <end position="173"/>
    </location>
</feature>
<evidence type="ECO:0000256" key="2">
    <source>
        <dbReference type="ARBA" id="ARBA00022729"/>
    </source>
</evidence>
<comment type="caution">
    <text evidence="9">The sequence shown here is derived from an EMBL/GenBank/DDBJ whole genome shotgun (WGS) entry which is preliminary data.</text>
</comment>
<dbReference type="AlphaFoldDB" id="V8N806"/>
<dbReference type="GO" id="GO:0004867">
    <property type="term" value="F:serine-type endopeptidase inhibitor activity"/>
    <property type="evidence" value="ECO:0007669"/>
    <property type="project" value="TreeGrafter"/>
</dbReference>
<dbReference type="InterPro" id="IPR008197">
    <property type="entry name" value="WAP_dom"/>
</dbReference>
<dbReference type="SUPFAM" id="SSF57256">
    <property type="entry name" value="Elafin-like"/>
    <property type="match status" value="1"/>
</dbReference>
<dbReference type="Gene3D" id="4.10.75.10">
    <property type="entry name" value="Elafin-like"/>
    <property type="match status" value="1"/>
</dbReference>